<evidence type="ECO:0000259" key="10">
    <source>
        <dbReference type="Pfam" id="PF21263"/>
    </source>
</evidence>
<dbReference type="SUPFAM" id="SSF47203">
    <property type="entry name" value="Acyl-CoA dehydrogenase C-terminal domain-like"/>
    <property type="match status" value="1"/>
</dbReference>
<dbReference type="Gene3D" id="2.40.110.10">
    <property type="entry name" value="Butyryl-CoA Dehydrogenase, subunit A, domain 2"/>
    <property type="match status" value="1"/>
</dbReference>
<comment type="similarity">
    <text evidence="2 6">Belongs to the acyl-CoA dehydrogenase family.</text>
</comment>
<protein>
    <submittedName>
        <fullName evidence="11">Acyl-CoA dehydrogenase family protein</fullName>
    </submittedName>
</protein>
<dbReference type="Gene3D" id="1.20.140.10">
    <property type="entry name" value="Butyryl-CoA Dehydrogenase, subunit A, domain 3"/>
    <property type="match status" value="2"/>
</dbReference>
<name>A0AA51NAB0_9BACT</name>
<dbReference type="Pfam" id="PF02770">
    <property type="entry name" value="Acyl-CoA_dh_M"/>
    <property type="match status" value="1"/>
</dbReference>
<comment type="cofactor">
    <cofactor evidence="1 6">
        <name>FAD</name>
        <dbReference type="ChEBI" id="CHEBI:57692"/>
    </cofactor>
</comment>
<proteinExistence type="inferred from homology"/>
<dbReference type="GO" id="GO:0050660">
    <property type="term" value="F:flavin adenine dinucleotide binding"/>
    <property type="evidence" value="ECO:0007669"/>
    <property type="project" value="InterPro"/>
</dbReference>
<dbReference type="SUPFAM" id="SSF56645">
    <property type="entry name" value="Acyl-CoA dehydrogenase NM domain-like"/>
    <property type="match status" value="1"/>
</dbReference>
<evidence type="ECO:0000256" key="5">
    <source>
        <dbReference type="ARBA" id="ARBA00023002"/>
    </source>
</evidence>
<dbReference type="FunFam" id="2.40.110.10:FF:000001">
    <property type="entry name" value="Acyl-CoA dehydrogenase, mitochondrial"/>
    <property type="match status" value="1"/>
</dbReference>
<dbReference type="Pfam" id="PF00441">
    <property type="entry name" value="Acyl-CoA_dh_1"/>
    <property type="match status" value="1"/>
</dbReference>
<dbReference type="Gene3D" id="1.10.540.10">
    <property type="entry name" value="Acyl-CoA dehydrogenase/oxidase, N-terminal domain"/>
    <property type="match status" value="1"/>
</dbReference>
<dbReference type="Pfam" id="PF02771">
    <property type="entry name" value="Acyl-CoA_dh_N"/>
    <property type="match status" value="1"/>
</dbReference>
<evidence type="ECO:0000259" key="7">
    <source>
        <dbReference type="Pfam" id="PF00441"/>
    </source>
</evidence>
<evidence type="ECO:0000256" key="1">
    <source>
        <dbReference type="ARBA" id="ARBA00001974"/>
    </source>
</evidence>
<gene>
    <name evidence="11" type="ORF">QYS49_15305</name>
</gene>
<dbReference type="RefSeq" id="WP_308348717.1">
    <property type="nucleotide sequence ID" value="NZ_CP129971.1"/>
</dbReference>
<keyword evidence="5 6" id="KW-0560">Oxidoreductase</keyword>
<dbReference type="PROSITE" id="PS00073">
    <property type="entry name" value="ACYL_COA_DH_2"/>
    <property type="match status" value="1"/>
</dbReference>
<dbReference type="InterPro" id="IPR049426">
    <property type="entry name" value="Acyl-CoA-dh-like_C"/>
</dbReference>
<evidence type="ECO:0000256" key="4">
    <source>
        <dbReference type="ARBA" id="ARBA00022827"/>
    </source>
</evidence>
<feature type="domain" description="Acyl-CoA dehydrogenase-like C-terminal" evidence="10">
    <location>
        <begin position="468"/>
        <end position="571"/>
    </location>
</feature>
<dbReference type="PANTHER" id="PTHR43884:SF12">
    <property type="entry name" value="ISOVALERYL-COA DEHYDROGENASE, MITOCHONDRIAL-RELATED"/>
    <property type="match status" value="1"/>
</dbReference>
<keyword evidence="3 6" id="KW-0285">Flavoprotein</keyword>
<dbReference type="InterPro" id="IPR006089">
    <property type="entry name" value="Acyl-CoA_DH_CS"/>
</dbReference>
<dbReference type="InterPro" id="IPR009100">
    <property type="entry name" value="AcylCoA_DH/oxidase_NM_dom_sf"/>
</dbReference>
<accession>A0AA51NAB0</accession>
<evidence type="ECO:0000313" key="12">
    <source>
        <dbReference type="Proteomes" id="UP001230496"/>
    </source>
</evidence>
<evidence type="ECO:0000313" key="11">
    <source>
        <dbReference type="EMBL" id="WMN11468.1"/>
    </source>
</evidence>
<dbReference type="PROSITE" id="PS00072">
    <property type="entry name" value="ACYL_COA_DH_1"/>
    <property type="match status" value="1"/>
</dbReference>
<dbReference type="GO" id="GO:0003995">
    <property type="term" value="F:acyl-CoA dehydrogenase activity"/>
    <property type="evidence" value="ECO:0007669"/>
    <property type="project" value="InterPro"/>
</dbReference>
<dbReference type="Pfam" id="PF21263">
    <property type="entry name" value="Acyl-CoA-dh_C"/>
    <property type="match status" value="1"/>
</dbReference>
<evidence type="ECO:0000256" key="3">
    <source>
        <dbReference type="ARBA" id="ARBA00022630"/>
    </source>
</evidence>
<dbReference type="InterPro" id="IPR006091">
    <property type="entry name" value="Acyl-CoA_Oxase/DH_mid-dom"/>
</dbReference>
<dbReference type="KEGG" id="msaa:QYS49_15305"/>
<dbReference type="InterPro" id="IPR037069">
    <property type="entry name" value="AcylCoA_DH/ox_N_sf"/>
</dbReference>
<evidence type="ECO:0000256" key="2">
    <source>
        <dbReference type="ARBA" id="ARBA00009347"/>
    </source>
</evidence>
<keyword evidence="12" id="KW-1185">Reference proteome</keyword>
<dbReference type="InterPro" id="IPR036250">
    <property type="entry name" value="AcylCo_DH-like_C"/>
</dbReference>
<feature type="domain" description="Acyl-CoA dehydrogenase/oxidase N-terminal" evidence="9">
    <location>
        <begin position="32"/>
        <end position="145"/>
    </location>
</feature>
<evidence type="ECO:0000259" key="9">
    <source>
        <dbReference type="Pfam" id="PF02771"/>
    </source>
</evidence>
<keyword evidence="4 6" id="KW-0274">FAD</keyword>
<feature type="domain" description="Acyl-CoA dehydrogenase/oxidase C-terminal" evidence="7">
    <location>
        <begin position="255"/>
        <end position="421"/>
    </location>
</feature>
<dbReference type="InterPro" id="IPR046373">
    <property type="entry name" value="Acyl-CoA_Oxase/DH_mid-dom_sf"/>
</dbReference>
<evidence type="ECO:0000256" key="6">
    <source>
        <dbReference type="RuleBase" id="RU362125"/>
    </source>
</evidence>
<dbReference type="InterPro" id="IPR009075">
    <property type="entry name" value="AcylCo_DH/oxidase_C"/>
</dbReference>
<feature type="domain" description="Acyl-CoA oxidase/dehydrogenase middle" evidence="8">
    <location>
        <begin position="149"/>
        <end position="243"/>
    </location>
</feature>
<reference evidence="11 12" key="1">
    <citation type="submission" date="2023-08" db="EMBL/GenBank/DDBJ databases">
        <title>Comparative genomics and taxonomic characterization of three novel marine species of genus Marivirga.</title>
        <authorList>
            <person name="Muhammad N."/>
            <person name="Kim S.-G."/>
        </authorList>
    </citation>
    <scope>NUCLEOTIDE SEQUENCE [LARGE SCALE GENOMIC DNA]</scope>
    <source>
        <strain evidence="11 12">BDSF4-3</strain>
    </source>
</reference>
<dbReference type="InterPro" id="IPR013786">
    <property type="entry name" value="AcylCoA_DH/ox_N"/>
</dbReference>
<dbReference type="AlphaFoldDB" id="A0AA51NAB0"/>
<dbReference type="FunFam" id="1.10.540.10:FF:000026">
    <property type="entry name" value="Acyl-CoA dehydrogenase medium chain"/>
    <property type="match status" value="1"/>
</dbReference>
<organism evidence="11 12">
    <name type="scientific">Marivirga salinarum</name>
    <dbReference type="NCBI Taxonomy" id="3059078"/>
    <lineage>
        <taxon>Bacteria</taxon>
        <taxon>Pseudomonadati</taxon>
        <taxon>Bacteroidota</taxon>
        <taxon>Cytophagia</taxon>
        <taxon>Cytophagales</taxon>
        <taxon>Marivirgaceae</taxon>
        <taxon>Marivirga</taxon>
    </lineage>
</organism>
<dbReference type="EMBL" id="CP129971">
    <property type="protein sequence ID" value="WMN11468.1"/>
    <property type="molecule type" value="Genomic_DNA"/>
</dbReference>
<sequence>METKEKQIPSQTGGSFLINKIPESIFIESDFSEEQNMMVASAKEFVEQEVLPLADELEKKKDLSQTIDLLHKAGDLGLLGLGVSENYGGIEVSFNTTLRVIEEMAKTTEFSPAIGVQTSIGIAPILLYGNEKQKAQYIPDMISGKSKGCYCLTEPDAGSDANSGKTKAIYNESEKAYYLTGQKMWITNAGIADVFTVFAKIEDDQNLSAFIVEKGYAGLTLGEEEDKMGIRASSTRQVFLNDVKVPEENLLGKRGDGFKIALNVLSTGRIKLGIGGLGVSKKAIDYAVGYAKDRKQFGQSISSFGAIQQKLAKMVVKTYALQAAAYRTGELIDQKEEEYLKSGMSLDEAKPKAVTAYGIECAIIKVFGTESQDFTVDEGLQIYGGMGFSEEAPMARLYRDSRISRIFEGTNEINRMLIVDILLKKAMNGELDLMNAATAVQKELTSIPDFSANKNEDTLEQGTQVLENLKKITLIIAGSAAQKLMMKLKEEQEILMNVADMLIQIYMLESVLVKTKRIKDTLGEGASATQVDICQLFMMEAVKSIKNSAEEALWSFSEGDELKMMNMALKRFTKMEAFNVKDTRRRVAQKLIEDGKYKF</sequence>
<evidence type="ECO:0000259" key="8">
    <source>
        <dbReference type="Pfam" id="PF02770"/>
    </source>
</evidence>
<dbReference type="Proteomes" id="UP001230496">
    <property type="component" value="Chromosome"/>
</dbReference>
<dbReference type="FunFam" id="1.20.140.10:FF:000019">
    <property type="entry name" value="Acyl-CoA dehydrogenase"/>
    <property type="match status" value="1"/>
</dbReference>
<dbReference type="PANTHER" id="PTHR43884">
    <property type="entry name" value="ACYL-COA DEHYDROGENASE"/>
    <property type="match status" value="1"/>
</dbReference>